<proteinExistence type="predicted"/>
<evidence type="ECO:0000313" key="2">
    <source>
        <dbReference type="Proteomes" id="UP000317650"/>
    </source>
</evidence>
<dbReference type="EMBL" id="PYDT01000002">
    <property type="protein sequence ID" value="THU68447.1"/>
    <property type="molecule type" value="Genomic_DNA"/>
</dbReference>
<protein>
    <submittedName>
        <fullName evidence="1">Uncharacterized protein</fullName>
    </submittedName>
</protein>
<sequence length="73" mass="8174">MAELWGYMYLTSYRCELQLVSKNSKLTSTRVGFEFLPVGNWGLGPWGSAVSWADIEEVTGSKLPLAWATASWE</sequence>
<reference evidence="1 2" key="1">
    <citation type="journal article" date="2019" name="Nat. Plants">
        <title>Genome sequencing of Musa balbisiana reveals subgenome evolution and function divergence in polyploid bananas.</title>
        <authorList>
            <person name="Yao X."/>
        </authorList>
    </citation>
    <scope>NUCLEOTIDE SEQUENCE [LARGE SCALE GENOMIC DNA]</scope>
    <source>
        <strain evidence="2">cv. DH-PKW</strain>
        <tissue evidence="1">Leaves</tissue>
    </source>
</reference>
<comment type="caution">
    <text evidence="1">The sequence shown here is derived from an EMBL/GenBank/DDBJ whole genome shotgun (WGS) entry which is preliminary data.</text>
</comment>
<dbReference type="Proteomes" id="UP000317650">
    <property type="component" value="Chromosome 8"/>
</dbReference>
<evidence type="ECO:0000313" key="1">
    <source>
        <dbReference type="EMBL" id="THU68447.1"/>
    </source>
</evidence>
<dbReference type="AlphaFoldDB" id="A0A4S8K155"/>
<name>A0A4S8K155_MUSBA</name>
<gene>
    <name evidence="1" type="ORF">C4D60_Mb08t03980</name>
</gene>
<organism evidence="1 2">
    <name type="scientific">Musa balbisiana</name>
    <name type="common">Banana</name>
    <dbReference type="NCBI Taxonomy" id="52838"/>
    <lineage>
        <taxon>Eukaryota</taxon>
        <taxon>Viridiplantae</taxon>
        <taxon>Streptophyta</taxon>
        <taxon>Embryophyta</taxon>
        <taxon>Tracheophyta</taxon>
        <taxon>Spermatophyta</taxon>
        <taxon>Magnoliopsida</taxon>
        <taxon>Liliopsida</taxon>
        <taxon>Zingiberales</taxon>
        <taxon>Musaceae</taxon>
        <taxon>Musa</taxon>
    </lineage>
</organism>
<keyword evidence="2" id="KW-1185">Reference proteome</keyword>
<accession>A0A4S8K155</accession>